<evidence type="ECO:0000256" key="1">
    <source>
        <dbReference type="SAM" id="Coils"/>
    </source>
</evidence>
<evidence type="ECO:0000313" key="4">
    <source>
        <dbReference type="Proteomes" id="UP001295684"/>
    </source>
</evidence>
<gene>
    <name evidence="3" type="ORF">ECRASSUSDP1_LOCUS3425</name>
</gene>
<dbReference type="AlphaFoldDB" id="A0AAD1U7L2"/>
<keyword evidence="1" id="KW-0175">Coiled coil</keyword>
<accession>A0AAD1U7L2</accession>
<feature type="compositionally biased region" description="Basic and acidic residues" evidence="2">
    <location>
        <begin position="1"/>
        <end position="16"/>
    </location>
</feature>
<protein>
    <submittedName>
        <fullName evidence="3">Uncharacterized protein</fullName>
    </submittedName>
</protein>
<evidence type="ECO:0000313" key="3">
    <source>
        <dbReference type="EMBL" id="CAI2362107.1"/>
    </source>
</evidence>
<sequence>MIIKSAESEVDPKECEGEADQEAQETPPEPEVNKKQEGEGEGEGYEEKEQKDVPNPYLENVNKIPPLDPDVNNILEEDLVTKHLEIKSLVEHFSTKMFAWISENKKDMLNKIVFENREILLENKDDLDEKLKFQLPRKGKLEVEVYQERKSQITAHNKKYERQIRSCLECHNNAEKCYDKQQDMVKGNIPNCKNLAELQGTSRCERDSFLAHADNDIKLNNNMLKSCVLFNKGGNYSELEIKLYEAQMEEINEMLKTFKDKKEKELEEIKGKLQQRLSETYEEFEGEYKSGVPNLVAKEGLGQKFGAPRRIIQEKMRAEMAKCECIVHYAKHLKSANENINDTKDFEDVADITLDENHATIDITEEEQSTLENRKESKLQHLGIIGTTKEDIKTFGQSVKEIKTIAIENCQKLYEGEDAQWLIGDKRELSSCRISSEIYQVLKRRLLRVHQIICEDSHGYILVYRSEIYKQDHFFDQNIEREYIIYEKSDKELRAKHLLRFRPDLANPVNAQKLDYQNSEAKERTEKCMDTVDDTQVKLVDLEIDLSNEFYIAYLNNLRALLKLHIELPQEEVVVKKKLNIKVLTAKYQGKDLLTQPTRKWEGLGLNPFKVDLTKYDTFYDYENPD</sequence>
<reference evidence="3" key="1">
    <citation type="submission" date="2023-07" db="EMBL/GenBank/DDBJ databases">
        <authorList>
            <consortium name="AG Swart"/>
            <person name="Singh M."/>
            <person name="Singh A."/>
            <person name="Seah K."/>
            <person name="Emmerich C."/>
        </authorList>
    </citation>
    <scope>NUCLEOTIDE SEQUENCE</scope>
    <source>
        <strain evidence="3">DP1</strain>
    </source>
</reference>
<feature type="region of interest" description="Disordered" evidence="2">
    <location>
        <begin position="1"/>
        <end position="59"/>
    </location>
</feature>
<organism evidence="3 4">
    <name type="scientific">Euplotes crassus</name>
    <dbReference type="NCBI Taxonomy" id="5936"/>
    <lineage>
        <taxon>Eukaryota</taxon>
        <taxon>Sar</taxon>
        <taxon>Alveolata</taxon>
        <taxon>Ciliophora</taxon>
        <taxon>Intramacronucleata</taxon>
        <taxon>Spirotrichea</taxon>
        <taxon>Hypotrichia</taxon>
        <taxon>Euplotida</taxon>
        <taxon>Euplotidae</taxon>
        <taxon>Moneuplotes</taxon>
    </lineage>
</organism>
<feature type="coiled-coil region" evidence="1">
    <location>
        <begin position="241"/>
        <end position="283"/>
    </location>
</feature>
<dbReference type="EMBL" id="CAMPGE010003280">
    <property type="protein sequence ID" value="CAI2362107.1"/>
    <property type="molecule type" value="Genomic_DNA"/>
</dbReference>
<evidence type="ECO:0000256" key="2">
    <source>
        <dbReference type="SAM" id="MobiDB-lite"/>
    </source>
</evidence>
<name>A0AAD1U7L2_EUPCR</name>
<proteinExistence type="predicted"/>
<dbReference type="Proteomes" id="UP001295684">
    <property type="component" value="Unassembled WGS sequence"/>
</dbReference>
<comment type="caution">
    <text evidence="3">The sequence shown here is derived from an EMBL/GenBank/DDBJ whole genome shotgun (WGS) entry which is preliminary data.</text>
</comment>
<keyword evidence="4" id="KW-1185">Reference proteome</keyword>